<dbReference type="OrthoDB" id="3795253at2759"/>
<feature type="compositionally biased region" description="Low complexity" evidence="1">
    <location>
        <begin position="83"/>
        <end position="98"/>
    </location>
</feature>
<proteinExistence type="predicted"/>
<evidence type="ECO:0000313" key="2">
    <source>
        <dbReference type="EMBL" id="KAF2010472.1"/>
    </source>
</evidence>
<accession>A0A6A5XBW5</accession>
<feature type="compositionally biased region" description="Polar residues" evidence="1">
    <location>
        <begin position="33"/>
        <end position="46"/>
    </location>
</feature>
<dbReference type="GeneID" id="54291844"/>
<feature type="compositionally biased region" description="Low complexity" evidence="1">
    <location>
        <begin position="54"/>
        <end position="66"/>
    </location>
</feature>
<keyword evidence="3" id="KW-1185">Reference proteome</keyword>
<protein>
    <submittedName>
        <fullName evidence="2">Uncharacterized protein</fullName>
    </submittedName>
</protein>
<sequence length="226" mass="23752">MDHLPLPPSTGTFTPSTPSCLTPNTRSEAEAQLTLNTASQTDSAAPTTPLPYRSNPFTTSTTTMATPNPPPNMSEAQSAYHDAASTAATSQSPTTSSSNYEAALLHHHSQHRKQSTTSTASTTSSTYSPSSPISSFTTRPFPEPGQGVVPLHTGVNAQTEQQQQQQLKRTRPAGGLSLGELGRKQSWSAQDMRHEVYEGRLLAPADAGGVQDAGYSSGTEGRAVGP</sequence>
<reference evidence="2" key="1">
    <citation type="journal article" date="2020" name="Stud. Mycol.">
        <title>101 Dothideomycetes genomes: a test case for predicting lifestyles and emergence of pathogens.</title>
        <authorList>
            <person name="Haridas S."/>
            <person name="Albert R."/>
            <person name="Binder M."/>
            <person name="Bloem J."/>
            <person name="Labutti K."/>
            <person name="Salamov A."/>
            <person name="Andreopoulos B."/>
            <person name="Baker S."/>
            <person name="Barry K."/>
            <person name="Bills G."/>
            <person name="Bluhm B."/>
            <person name="Cannon C."/>
            <person name="Castanera R."/>
            <person name="Culley D."/>
            <person name="Daum C."/>
            <person name="Ezra D."/>
            <person name="Gonzalez J."/>
            <person name="Henrissat B."/>
            <person name="Kuo A."/>
            <person name="Liang C."/>
            <person name="Lipzen A."/>
            <person name="Lutzoni F."/>
            <person name="Magnuson J."/>
            <person name="Mondo S."/>
            <person name="Nolan M."/>
            <person name="Ohm R."/>
            <person name="Pangilinan J."/>
            <person name="Park H.-J."/>
            <person name="Ramirez L."/>
            <person name="Alfaro M."/>
            <person name="Sun H."/>
            <person name="Tritt A."/>
            <person name="Yoshinaga Y."/>
            <person name="Zwiers L.-H."/>
            <person name="Turgeon B."/>
            <person name="Goodwin S."/>
            <person name="Spatafora J."/>
            <person name="Crous P."/>
            <person name="Grigoriev I."/>
        </authorList>
    </citation>
    <scope>NUCLEOTIDE SEQUENCE</scope>
    <source>
        <strain evidence="2">CBS 175.79</strain>
    </source>
</reference>
<dbReference type="AlphaFoldDB" id="A0A6A5XBW5"/>
<evidence type="ECO:0000313" key="3">
    <source>
        <dbReference type="Proteomes" id="UP000799778"/>
    </source>
</evidence>
<dbReference type="Proteomes" id="UP000799778">
    <property type="component" value="Unassembled WGS sequence"/>
</dbReference>
<feature type="compositionally biased region" description="Low complexity" evidence="1">
    <location>
        <begin position="115"/>
        <end position="138"/>
    </location>
</feature>
<feature type="compositionally biased region" description="Basic residues" evidence="1">
    <location>
        <begin position="105"/>
        <end position="114"/>
    </location>
</feature>
<organism evidence="2 3">
    <name type="scientific">Aaosphaeria arxii CBS 175.79</name>
    <dbReference type="NCBI Taxonomy" id="1450172"/>
    <lineage>
        <taxon>Eukaryota</taxon>
        <taxon>Fungi</taxon>
        <taxon>Dikarya</taxon>
        <taxon>Ascomycota</taxon>
        <taxon>Pezizomycotina</taxon>
        <taxon>Dothideomycetes</taxon>
        <taxon>Pleosporomycetidae</taxon>
        <taxon>Pleosporales</taxon>
        <taxon>Pleosporales incertae sedis</taxon>
        <taxon>Aaosphaeria</taxon>
    </lineage>
</organism>
<dbReference type="RefSeq" id="XP_033378811.1">
    <property type="nucleotide sequence ID" value="XM_033534447.1"/>
</dbReference>
<feature type="compositionally biased region" description="Low complexity" evidence="1">
    <location>
        <begin position="9"/>
        <end position="19"/>
    </location>
</feature>
<feature type="region of interest" description="Disordered" evidence="1">
    <location>
        <begin position="203"/>
        <end position="226"/>
    </location>
</feature>
<gene>
    <name evidence="2" type="ORF">BU24DRAFT_58972</name>
</gene>
<feature type="region of interest" description="Disordered" evidence="1">
    <location>
        <begin position="1"/>
        <end position="189"/>
    </location>
</feature>
<dbReference type="EMBL" id="ML978076">
    <property type="protein sequence ID" value="KAF2010472.1"/>
    <property type="molecule type" value="Genomic_DNA"/>
</dbReference>
<evidence type="ECO:0000256" key="1">
    <source>
        <dbReference type="SAM" id="MobiDB-lite"/>
    </source>
</evidence>
<name>A0A6A5XBW5_9PLEO</name>